<dbReference type="Pfam" id="PF02311">
    <property type="entry name" value="AraC_binding"/>
    <property type="match status" value="1"/>
</dbReference>
<dbReference type="InterPro" id="IPR037923">
    <property type="entry name" value="HTH-like"/>
</dbReference>
<dbReference type="Gene3D" id="1.10.10.60">
    <property type="entry name" value="Homeodomain-like"/>
    <property type="match status" value="2"/>
</dbReference>
<dbReference type="EMBL" id="CP017696">
    <property type="protein sequence ID" value="ATO41583.1"/>
    <property type="molecule type" value="Genomic_DNA"/>
</dbReference>
<dbReference type="InterPro" id="IPR018060">
    <property type="entry name" value="HTH_AraC"/>
</dbReference>
<dbReference type="Proteomes" id="UP000224056">
    <property type="component" value="Chromosome"/>
</dbReference>
<dbReference type="Pfam" id="PF12833">
    <property type="entry name" value="HTH_18"/>
    <property type="match status" value="1"/>
</dbReference>
<reference evidence="3 4" key="1">
    <citation type="submission" date="2016-10" db="EMBL/GenBank/DDBJ databases">
        <title>The whole genome sequencing and assembly of B. asteroides DSM 20089 strain.</title>
        <authorList>
            <person name="Lee Y.-J."/>
            <person name="Park M.-K."/>
            <person name="Yi H."/>
            <person name="Bahn Y.-S."/>
            <person name="Kim J.F."/>
            <person name="Lee D.-W."/>
        </authorList>
    </citation>
    <scope>NUCLEOTIDE SEQUENCE [LARGE SCALE GENOMIC DNA]</scope>
    <source>
        <strain evidence="3 4">DSM 20089</strain>
    </source>
</reference>
<evidence type="ECO:0000256" key="1">
    <source>
        <dbReference type="ARBA" id="ARBA00023125"/>
    </source>
</evidence>
<organism evidence="3 4">
    <name type="scientific">Bifidobacterium asteroides DSM 20089</name>
    <dbReference type="NCBI Taxonomy" id="1437594"/>
    <lineage>
        <taxon>Bacteria</taxon>
        <taxon>Bacillati</taxon>
        <taxon>Actinomycetota</taxon>
        <taxon>Actinomycetes</taxon>
        <taxon>Bifidobacteriales</taxon>
        <taxon>Bifidobacteriaceae</taxon>
        <taxon>Bifidobacterium</taxon>
    </lineage>
</organism>
<dbReference type="SUPFAM" id="SSF51215">
    <property type="entry name" value="Regulatory protein AraC"/>
    <property type="match status" value="1"/>
</dbReference>
<dbReference type="InterPro" id="IPR003313">
    <property type="entry name" value="AraC-bd"/>
</dbReference>
<evidence type="ECO:0000313" key="3">
    <source>
        <dbReference type="EMBL" id="ATO41583.1"/>
    </source>
</evidence>
<dbReference type="GeneID" id="93050762"/>
<sequence length="322" mass="37733">MDIDKILFSMSQDELKNVREHRKMTEIKNSSFTLKNGRVIIRDSYFLNDRKVYISKCSRFADYPEHGHSFLEMNYVYSGSSSQTVNGQQQHLNMGDLLLMSKNTVHAIAAPSREDIIINLMFPVENFDASSLGSIMHYNAYVFDFLMHNMTSQDESTYMIFRSSKYPTIQQLLRQIMEKYYSDSYLTGEIIRLEVTILFMELIENVPVETYREDQQQVIHDPVLKVLQMLRENAADLTLEETARELGYNRNYLGSLIKKRTGRTFKEIQTDERLNRAHFLAENTQLPMDKIIAMVGWSNKTYFYKKYRTRYGCLPRGNDGSK</sequence>
<dbReference type="GO" id="GO:0043565">
    <property type="term" value="F:sequence-specific DNA binding"/>
    <property type="evidence" value="ECO:0007669"/>
    <property type="project" value="InterPro"/>
</dbReference>
<dbReference type="PANTHER" id="PTHR43280">
    <property type="entry name" value="ARAC-FAMILY TRANSCRIPTIONAL REGULATOR"/>
    <property type="match status" value="1"/>
</dbReference>
<evidence type="ECO:0000259" key="2">
    <source>
        <dbReference type="PROSITE" id="PS01124"/>
    </source>
</evidence>
<dbReference type="RefSeq" id="WP_015022185.1">
    <property type="nucleotide sequence ID" value="NZ_CP017696.1"/>
</dbReference>
<proteinExistence type="predicted"/>
<feature type="domain" description="HTH araC/xylS-type" evidence="2">
    <location>
        <begin position="224"/>
        <end position="321"/>
    </location>
</feature>
<dbReference type="Gene3D" id="2.60.120.10">
    <property type="entry name" value="Jelly Rolls"/>
    <property type="match status" value="1"/>
</dbReference>
<evidence type="ECO:0000313" key="4">
    <source>
        <dbReference type="Proteomes" id="UP000224056"/>
    </source>
</evidence>
<name>A0AAD0A9W5_9BIFI</name>
<dbReference type="AlphaFoldDB" id="A0AAD0A9W5"/>
<dbReference type="PANTHER" id="PTHR43280:SF28">
    <property type="entry name" value="HTH-TYPE TRANSCRIPTIONAL ACTIVATOR RHAS"/>
    <property type="match status" value="1"/>
</dbReference>
<gene>
    <name evidence="3" type="ORF">BA20089_05165</name>
</gene>
<dbReference type="GO" id="GO:0003700">
    <property type="term" value="F:DNA-binding transcription factor activity"/>
    <property type="evidence" value="ECO:0007669"/>
    <property type="project" value="InterPro"/>
</dbReference>
<dbReference type="InterPro" id="IPR014710">
    <property type="entry name" value="RmlC-like_jellyroll"/>
</dbReference>
<keyword evidence="1" id="KW-0238">DNA-binding</keyword>
<accession>A0AAD0A9W5</accession>
<dbReference type="PROSITE" id="PS01124">
    <property type="entry name" value="HTH_ARAC_FAMILY_2"/>
    <property type="match status" value="1"/>
</dbReference>
<protein>
    <recommendedName>
        <fullName evidence="2">HTH araC/xylS-type domain-containing protein</fullName>
    </recommendedName>
</protein>
<dbReference type="SMART" id="SM00342">
    <property type="entry name" value="HTH_ARAC"/>
    <property type="match status" value="1"/>
</dbReference>